<organism evidence="2">
    <name type="scientific">Aegilops tauschii</name>
    <name type="common">Tausch's goatgrass</name>
    <name type="synonym">Aegilops squarrosa</name>
    <dbReference type="NCBI Taxonomy" id="37682"/>
    <lineage>
        <taxon>Eukaryota</taxon>
        <taxon>Viridiplantae</taxon>
        <taxon>Streptophyta</taxon>
        <taxon>Embryophyta</taxon>
        <taxon>Tracheophyta</taxon>
        <taxon>Spermatophyta</taxon>
        <taxon>Magnoliopsida</taxon>
        <taxon>Liliopsida</taxon>
        <taxon>Poales</taxon>
        <taxon>Poaceae</taxon>
        <taxon>BOP clade</taxon>
        <taxon>Pooideae</taxon>
        <taxon>Triticodae</taxon>
        <taxon>Triticeae</taxon>
        <taxon>Triticinae</taxon>
        <taxon>Aegilops</taxon>
    </lineage>
</organism>
<dbReference type="InterPro" id="IPR052858">
    <property type="entry name" value="E3_ubiquitin-ligase_LIN"/>
</dbReference>
<dbReference type="PANTHER" id="PTHR47446">
    <property type="entry name" value="RING-TYPE E3 UBIQUITIN TRANSFERASE"/>
    <property type="match status" value="1"/>
</dbReference>
<dbReference type="EnsemblPlants" id="EMT16355">
    <property type="protein sequence ID" value="EMT16355"/>
    <property type="gene ID" value="F775_14013"/>
</dbReference>
<evidence type="ECO:0000313" key="2">
    <source>
        <dbReference type="EnsemblPlants" id="EMT16355"/>
    </source>
</evidence>
<feature type="compositionally biased region" description="Low complexity" evidence="1">
    <location>
        <begin position="135"/>
        <end position="145"/>
    </location>
</feature>
<accession>N1R3K4</accession>
<reference evidence="2" key="1">
    <citation type="submission" date="2015-06" db="UniProtKB">
        <authorList>
            <consortium name="EnsemblPlants"/>
        </authorList>
    </citation>
    <scope>IDENTIFICATION</scope>
</reference>
<feature type="region of interest" description="Disordered" evidence="1">
    <location>
        <begin position="133"/>
        <end position="180"/>
    </location>
</feature>
<protein>
    <submittedName>
        <fullName evidence="2">Uncharacterized protein</fullName>
    </submittedName>
</protein>
<dbReference type="AlphaFoldDB" id="N1R3K4"/>
<evidence type="ECO:0000256" key="1">
    <source>
        <dbReference type="SAM" id="MobiDB-lite"/>
    </source>
</evidence>
<dbReference type="PANTHER" id="PTHR47446:SF2">
    <property type="entry name" value="RING-TYPE E3 UBIQUITIN TRANSFERASE"/>
    <property type="match status" value="1"/>
</dbReference>
<sequence length="190" mass="21128">MRVLSLMSGAQAHEMRGLEREYEMVLDVNCKAYALYLKKILEAGEAPRMTPPPPPPELVFTVGQHADEYENTGYEEASTDADDGAVSSQNGVRNNPMWAEAEGDMYPRQGSVKGRREMMRPPSLYPQRVAPHLIVQQQKKQPPQVGRGSPASRLRAGYSPATASDESTEDSSSELYTGKQMYLYLNLDTD</sequence>
<feature type="region of interest" description="Disordered" evidence="1">
    <location>
        <begin position="74"/>
        <end position="115"/>
    </location>
</feature>
<name>N1R3K4_AEGTA</name>
<proteinExistence type="predicted"/>